<accession>A0AAW2IBA2</accession>
<evidence type="ECO:0000313" key="3">
    <source>
        <dbReference type="EMBL" id="KAL0279022.1"/>
    </source>
</evidence>
<proteinExistence type="predicted"/>
<gene>
    <name evidence="3" type="ORF">PYX00_000668</name>
</gene>
<feature type="signal peptide" evidence="2">
    <location>
        <begin position="1"/>
        <end position="21"/>
    </location>
</feature>
<feature type="compositionally biased region" description="Low complexity" evidence="1">
    <location>
        <begin position="110"/>
        <end position="177"/>
    </location>
</feature>
<sequence length="235" mass="25480">MSLKFVSLILFVAYQANPISSQQQGINPAQIFPWGRPFYAAAADAWREYFIRAQQATNQMYQQWANLTGNTLNNGIGGLYNQQQRPPLQGIFRPNVQNGLQLSELLPPGEAATAAPPQAPMQDPIPATAAPVRPQVQQQQQKPQQQQQQQAVPQPQVQQQPAPQPQTQQIPPSQAQQVPPPQSQLAPPSPPVQQQQQQQATGSQAQLPGRPLQALGQATGTGGIFAASNPLGWMG</sequence>
<feature type="chain" id="PRO_5043788998" evidence="2">
    <location>
        <begin position="22"/>
        <end position="235"/>
    </location>
</feature>
<feature type="compositionally biased region" description="Low complexity" evidence="1">
    <location>
        <begin position="192"/>
        <end position="206"/>
    </location>
</feature>
<reference evidence="3" key="1">
    <citation type="journal article" date="2024" name="Gigascience">
        <title>Chromosome-level genome of the poultry shaft louse Menopon gallinae provides insight into the host-switching and adaptive evolution of parasitic lice.</title>
        <authorList>
            <person name="Xu Y."/>
            <person name="Ma L."/>
            <person name="Liu S."/>
            <person name="Liang Y."/>
            <person name="Liu Q."/>
            <person name="He Z."/>
            <person name="Tian L."/>
            <person name="Duan Y."/>
            <person name="Cai W."/>
            <person name="Li H."/>
            <person name="Song F."/>
        </authorList>
    </citation>
    <scope>NUCLEOTIDE SEQUENCE</scope>
    <source>
        <strain evidence="3">Cailab_2023a</strain>
    </source>
</reference>
<feature type="region of interest" description="Disordered" evidence="1">
    <location>
        <begin position="110"/>
        <end position="216"/>
    </location>
</feature>
<comment type="caution">
    <text evidence="3">The sequence shown here is derived from an EMBL/GenBank/DDBJ whole genome shotgun (WGS) entry which is preliminary data.</text>
</comment>
<dbReference type="AlphaFoldDB" id="A0AAW2IBA2"/>
<evidence type="ECO:0000256" key="2">
    <source>
        <dbReference type="SAM" id="SignalP"/>
    </source>
</evidence>
<organism evidence="3">
    <name type="scientific">Menopon gallinae</name>
    <name type="common">poultry shaft louse</name>
    <dbReference type="NCBI Taxonomy" id="328185"/>
    <lineage>
        <taxon>Eukaryota</taxon>
        <taxon>Metazoa</taxon>
        <taxon>Ecdysozoa</taxon>
        <taxon>Arthropoda</taxon>
        <taxon>Hexapoda</taxon>
        <taxon>Insecta</taxon>
        <taxon>Pterygota</taxon>
        <taxon>Neoptera</taxon>
        <taxon>Paraneoptera</taxon>
        <taxon>Psocodea</taxon>
        <taxon>Troctomorpha</taxon>
        <taxon>Phthiraptera</taxon>
        <taxon>Amblycera</taxon>
        <taxon>Menoponidae</taxon>
        <taxon>Menopon</taxon>
    </lineage>
</organism>
<feature type="compositionally biased region" description="Pro residues" evidence="1">
    <location>
        <begin position="178"/>
        <end position="191"/>
    </location>
</feature>
<protein>
    <submittedName>
        <fullName evidence="3">Uncharacterized protein</fullName>
    </submittedName>
</protein>
<name>A0AAW2IBA2_9NEOP</name>
<dbReference type="EMBL" id="JARGDH010000001">
    <property type="protein sequence ID" value="KAL0279022.1"/>
    <property type="molecule type" value="Genomic_DNA"/>
</dbReference>
<keyword evidence="2" id="KW-0732">Signal</keyword>
<evidence type="ECO:0000256" key="1">
    <source>
        <dbReference type="SAM" id="MobiDB-lite"/>
    </source>
</evidence>